<dbReference type="EMBL" id="KE345913">
    <property type="protein sequence ID" value="EXC20309.1"/>
    <property type="molecule type" value="Genomic_DNA"/>
</dbReference>
<dbReference type="eggNOG" id="KOG0048">
    <property type="taxonomic scope" value="Eukaryota"/>
</dbReference>
<feature type="domain" description="HTH myb-type" evidence="8">
    <location>
        <begin position="274"/>
        <end position="324"/>
    </location>
</feature>
<evidence type="ECO:0000256" key="1">
    <source>
        <dbReference type="ARBA" id="ARBA00004123"/>
    </source>
</evidence>
<evidence type="ECO:0000256" key="3">
    <source>
        <dbReference type="ARBA" id="ARBA00023015"/>
    </source>
</evidence>
<reference evidence="10" key="1">
    <citation type="submission" date="2013-01" db="EMBL/GenBank/DDBJ databases">
        <title>Draft Genome Sequence of a Mulberry Tree, Morus notabilis C.K. Schneid.</title>
        <authorList>
            <person name="He N."/>
            <person name="Zhao S."/>
        </authorList>
    </citation>
    <scope>NUCLEOTIDE SEQUENCE</scope>
</reference>
<dbReference type="PROSITE" id="PS51294">
    <property type="entry name" value="HTH_MYB"/>
    <property type="match status" value="2"/>
</dbReference>
<keyword evidence="10" id="KW-1185">Reference proteome</keyword>
<accession>W9S0Q4</accession>
<comment type="subcellular location">
    <subcellularLocation>
        <location evidence="1">Nucleus</location>
    </subcellularLocation>
</comment>
<dbReference type="GO" id="GO:0005634">
    <property type="term" value="C:nucleus"/>
    <property type="evidence" value="ECO:0007669"/>
    <property type="project" value="UniProtKB-SubCell"/>
</dbReference>
<dbReference type="InterPro" id="IPR001005">
    <property type="entry name" value="SANT/Myb"/>
</dbReference>
<evidence type="ECO:0000256" key="6">
    <source>
        <dbReference type="SAM" id="MobiDB-lite"/>
    </source>
</evidence>
<dbReference type="InterPro" id="IPR050560">
    <property type="entry name" value="MYB_TF"/>
</dbReference>
<dbReference type="Proteomes" id="UP000030645">
    <property type="component" value="Unassembled WGS sequence"/>
</dbReference>
<organism evidence="9 10">
    <name type="scientific">Morus notabilis</name>
    <dbReference type="NCBI Taxonomy" id="981085"/>
    <lineage>
        <taxon>Eukaryota</taxon>
        <taxon>Viridiplantae</taxon>
        <taxon>Streptophyta</taxon>
        <taxon>Embryophyta</taxon>
        <taxon>Tracheophyta</taxon>
        <taxon>Spermatophyta</taxon>
        <taxon>Magnoliopsida</taxon>
        <taxon>eudicotyledons</taxon>
        <taxon>Gunneridae</taxon>
        <taxon>Pentapetalae</taxon>
        <taxon>rosids</taxon>
        <taxon>fabids</taxon>
        <taxon>Rosales</taxon>
        <taxon>Moraceae</taxon>
        <taxon>Moreae</taxon>
        <taxon>Morus</taxon>
    </lineage>
</organism>
<dbReference type="GO" id="GO:0000978">
    <property type="term" value="F:RNA polymerase II cis-regulatory region sequence-specific DNA binding"/>
    <property type="evidence" value="ECO:0007669"/>
    <property type="project" value="TreeGrafter"/>
</dbReference>
<dbReference type="AlphaFoldDB" id="W9S0Q4"/>
<evidence type="ECO:0000259" key="7">
    <source>
        <dbReference type="PROSITE" id="PS50090"/>
    </source>
</evidence>
<keyword evidence="4" id="KW-0238">DNA-binding</keyword>
<keyword evidence="5" id="KW-0539">Nucleus</keyword>
<dbReference type="CDD" id="cd00167">
    <property type="entry name" value="SANT"/>
    <property type="match status" value="2"/>
</dbReference>
<keyword evidence="3" id="KW-0805">Transcription regulation</keyword>
<dbReference type="OrthoDB" id="2143914at2759"/>
<dbReference type="PROSITE" id="PS50090">
    <property type="entry name" value="MYB_LIKE"/>
    <property type="match status" value="2"/>
</dbReference>
<evidence type="ECO:0000259" key="8">
    <source>
        <dbReference type="PROSITE" id="PS51294"/>
    </source>
</evidence>
<dbReference type="Pfam" id="PF13921">
    <property type="entry name" value="Myb_DNA-bind_6"/>
    <property type="match status" value="1"/>
</dbReference>
<feature type="domain" description="Myb-like" evidence="7">
    <location>
        <begin position="270"/>
        <end position="320"/>
    </location>
</feature>
<sequence>MKDTDFPFFHNLFHGSSWKPEVIGGVNNGLIFPLGPSPSPKGNNLFQNPFLNFDQNLPLSVSNFGHFTTQGSSPGPLLGLSNTSNIESFHEPYTNDVGVVSSKDLNIPNVFNSLPLAPPSHNGILHGLPSTKPFWGNNQSSIHQAAGQPPIPTYSSSLNFRDLGSTKANTNLPDHDDDIHVSCITTPDQKGQQKRVAGQKKRKRMHIMRKASKGAQKKSNVVKGQWTPQEDRVLIQLVGRYGIRKWSKIAKTLSGRVGKQCRERWHNHLRPDIRKDTWSEEEDKILIRAHKEVGNKWAEIARRLPGRSENTIKNHWNATKRRQNSKKRNKDLNFKGSLLQNYIRSITTPNQNDNNIAINLNNDAAKNDDDDGVDNNTTSVDDHEPQMQQLLAENSDVTCVDNWVVNLATNLVYSTNNGANNINNNVNNIKFVDVENNKSLYSESYGFRSFLDEMAYGTAMENESNVDFQMRTEIESLMKGPGEVKKEMDLMEMICQGKL</sequence>
<dbReference type="KEGG" id="mnt:21403422"/>
<dbReference type="InterPro" id="IPR017930">
    <property type="entry name" value="Myb_dom"/>
</dbReference>
<evidence type="ECO:0000256" key="2">
    <source>
        <dbReference type="ARBA" id="ARBA00022737"/>
    </source>
</evidence>
<dbReference type="PANTHER" id="PTHR45614:SF273">
    <property type="entry name" value="MYB DOMAIN PROTEIN 100-RELATED"/>
    <property type="match status" value="1"/>
</dbReference>
<dbReference type="InterPro" id="IPR009057">
    <property type="entry name" value="Homeodomain-like_sf"/>
</dbReference>
<protein>
    <submittedName>
        <fullName evidence="9">Transcription factor</fullName>
    </submittedName>
</protein>
<keyword evidence="3" id="KW-0804">Transcription</keyword>
<name>W9S0Q4_9ROSA</name>
<evidence type="ECO:0000313" key="9">
    <source>
        <dbReference type="EMBL" id="EXC20309.1"/>
    </source>
</evidence>
<dbReference type="Gene3D" id="1.10.10.60">
    <property type="entry name" value="Homeodomain-like"/>
    <property type="match status" value="2"/>
</dbReference>
<dbReference type="GO" id="GO:0000981">
    <property type="term" value="F:DNA-binding transcription factor activity, RNA polymerase II-specific"/>
    <property type="evidence" value="ECO:0007669"/>
    <property type="project" value="TreeGrafter"/>
</dbReference>
<proteinExistence type="predicted"/>
<feature type="domain" description="HTH myb-type" evidence="8">
    <location>
        <begin position="218"/>
        <end position="273"/>
    </location>
</feature>
<evidence type="ECO:0000256" key="4">
    <source>
        <dbReference type="ARBA" id="ARBA00023125"/>
    </source>
</evidence>
<feature type="domain" description="Myb-like" evidence="7">
    <location>
        <begin position="218"/>
        <end position="269"/>
    </location>
</feature>
<dbReference type="FunFam" id="1.10.10.60:FF:000010">
    <property type="entry name" value="Transcriptional activator Myb isoform A"/>
    <property type="match status" value="1"/>
</dbReference>
<dbReference type="SUPFAM" id="SSF46689">
    <property type="entry name" value="Homeodomain-like"/>
    <property type="match status" value="1"/>
</dbReference>
<dbReference type="SMART" id="SM00717">
    <property type="entry name" value="SANT"/>
    <property type="match status" value="2"/>
</dbReference>
<evidence type="ECO:0000313" key="10">
    <source>
        <dbReference type="Proteomes" id="UP000030645"/>
    </source>
</evidence>
<keyword evidence="2" id="KW-0677">Repeat</keyword>
<dbReference type="PANTHER" id="PTHR45614">
    <property type="entry name" value="MYB PROTEIN-RELATED"/>
    <property type="match status" value="1"/>
</dbReference>
<evidence type="ECO:0000256" key="5">
    <source>
        <dbReference type="ARBA" id="ARBA00023242"/>
    </source>
</evidence>
<gene>
    <name evidence="9" type="ORF">L484_020528</name>
</gene>
<dbReference type="FunFam" id="1.10.10.60:FF:000381">
    <property type="entry name" value="Transcription factor MYB119"/>
    <property type="match status" value="1"/>
</dbReference>
<feature type="region of interest" description="Disordered" evidence="6">
    <location>
        <begin position="362"/>
        <end position="381"/>
    </location>
</feature>